<organism evidence="1 2">
    <name type="scientific">Sphaerotilus uruguayifluvii</name>
    <dbReference type="NCBI Taxonomy" id="2735897"/>
    <lineage>
        <taxon>Bacteria</taxon>
        <taxon>Pseudomonadati</taxon>
        <taxon>Pseudomonadota</taxon>
        <taxon>Betaproteobacteria</taxon>
        <taxon>Burkholderiales</taxon>
        <taxon>Sphaerotilaceae</taxon>
        <taxon>Sphaerotilus</taxon>
    </lineage>
</organism>
<evidence type="ECO:0000313" key="1">
    <source>
        <dbReference type="EMBL" id="NRT58376.1"/>
    </source>
</evidence>
<proteinExistence type="predicted"/>
<gene>
    <name evidence="1" type="ORF">HNQ01_004144</name>
</gene>
<dbReference type="EMBL" id="JABSNM010000028">
    <property type="protein sequence ID" value="NRT58376.1"/>
    <property type="molecule type" value="Genomic_DNA"/>
</dbReference>
<accession>A0ABX2G7S2</accession>
<dbReference type="Proteomes" id="UP001516061">
    <property type="component" value="Unassembled WGS sequence"/>
</dbReference>
<keyword evidence="2" id="KW-1185">Reference proteome</keyword>
<reference evidence="1 2" key="1">
    <citation type="submission" date="2020-05" db="EMBL/GenBank/DDBJ databases">
        <title>Genomic Encyclopedia of Type Strains, Phase IV (KMG-V): Genome sequencing to study the core and pangenomes of soil and plant-associated prokaryotes.</title>
        <authorList>
            <person name="Whitman W."/>
        </authorList>
    </citation>
    <scope>NUCLEOTIDE SEQUENCE [LARGE SCALE GENOMIC DNA]</scope>
    <source>
        <strain evidence="1 2">C29</strain>
    </source>
</reference>
<protein>
    <submittedName>
        <fullName evidence="1">Uncharacterized protein</fullName>
    </submittedName>
</protein>
<evidence type="ECO:0000313" key="2">
    <source>
        <dbReference type="Proteomes" id="UP001516061"/>
    </source>
</evidence>
<dbReference type="RefSeq" id="WP_173807397.1">
    <property type="nucleotide sequence ID" value="NZ_JABSNM010000028.1"/>
</dbReference>
<name>A0ABX2G7S2_9BURK</name>
<comment type="caution">
    <text evidence="1">The sequence shown here is derived from an EMBL/GenBank/DDBJ whole genome shotgun (WGS) entry which is preliminary data.</text>
</comment>
<sequence length="281" mass="30290">MDNEKLFELSVTTQGPTYPPSEVMDAQGNFIVIGRVNRRASDGALRSDWSSAVVSASSAVPAFGENLPYDIVRELDETLTPADEAIVLHTLPLPLPCNNYPMVFAPQQCPDAGSLTRPSYPLHEVPIPDLRPEDGPKRKGPITLGAWCRARGELAVSIAQDRRSAAFDFAFSGLIPDSLYTVMSLRQRDLDPSGPTRPGPLGVPNVFVTDGYGDGRYQAVLPNPFPAAGTPGANRIVNVVVLWMSYQMNRGGAIGWFGLGGDIHAQLKLRAGSFGEFVTLP</sequence>